<reference evidence="1 2" key="1">
    <citation type="journal article" date="2013" name="Nat. Commun.">
        <title>The evolution and pathogenic mechanisms of the rice sheath blight pathogen.</title>
        <authorList>
            <person name="Zheng A."/>
            <person name="Lin R."/>
            <person name="Xu L."/>
            <person name="Qin P."/>
            <person name="Tang C."/>
            <person name="Ai P."/>
            <person name="Zhang D."/>
            <person name="Liu Y."/>
            <person name="Sun Z."/>
            <person name="Feng H."/>
            <person name="Wang Y."/>
            <person name="Chen Y."/>
            <person name="Liang X."/>
            <person name="Fu R."/>
            <person name="Li Q."/>
            <person name="Zhang J."/>
            <person name="Yu X."/>
            <person name="Xie Z."/>
            <person name="Ding L."/>
            <person name="Guan P."/>
            <person name="Tang J."/>
            <person name="Liang Y."/>
            <person name="Wang S."/>
            <person name="Deng Q."/>
            <person name="Li S."/>
            <person name="Zhu J."/>
            <person name="Wang L."/>
            <person name="Liu H."/>
            <person name="Li P."/>
        </authorList>
    </citation>
    <scope>NUCLEOTIDE SEQUENCE [LARGE SCALE GENOMIC DNA]</scope>
    <source>
        <strain evidence="2">AG-1 IA</strain>
    </source>
</reference>
<dbReference type="Proteomes" id="UP000011668">
    <property type="component" value="Unassembled WGS sequence"/>
</dbReference>
<name>L8X155_THACA</name>
<dbReference type="HOGENOM" id="CLU_2110617_0_0_1"/>
<proteinExistence type="predicted"/>
<protein>
    <submittedName>
        <fullName evidence="1">Uncharacterized protein</fullName>
    </submittedName>
</protein>
<comment type="caution">
    <text evidence="1">The sequence shown here is derived from an EMBL/GenBank/DDBJ whole genome shotgun (WGS) entry which is preliminary data.</text>
</comment>
<sequence>MAIVTESQPRKAIPWLKRLYTYISPAKLERMPTTRFISSRHRLDTLHRRSRYIRPTFPTSLGDASLVKSALRSRSDSLSLMQDEMLSEPLAPSLGEIHLETYARKMCCGFFLTLF</sequence>
<evidence type="ECO:0000313" key="1">
    <source>
        <dbReference type="EMBL" id="ELU42334.1"/>
    </source>
</evidence>
<dbReference type="AlphaFoldDB" id="L8X155"/>
<dbReference type="EMBL" id="AFRT01000858">
    <property type="protein sequence ID" value="ELU42334.1"/>
    <property type="molecule type" value="Genomic_DNA"/>
</dbReference>
<keyword evidence="2" id="KW-1185">Reference proteome</keyword>
<organism evidence="1 2">
    <name type="scientific">Thanatephorus cucumeris (strain AG1-IA)</name>
    <name type="common">Rice sheath blight fungus</name>
    <name type="synonym">Rhizoctonia solani</name>
    <dbReference type="NCBI Taxonomy" id="983506"/>
    <lineage>
        <taxon>Eukaryota</taxon>
        <taxon>Fungi</taxon>
        <taxon>Dikarya</taxon>
        <taxon>Basidiomycota</taxon>
        <taxon>Agaricomycotina</taxon>
        <taxon>Agaricomycetes</taxon>
        <taxon>Cantharellales</taxon>
        <taxon>Ceratobasidiaceae</taxon>
        <taxon>Rhizoctonia</taxon>
        <taxon>Rhizoctonia solani AG-1</taxon>
    </lineage>
</organism>
<accession>L8X155</accession>
<gene>
    <name evidence="1" type="ORF">AG1IA_03639</name>
</gene>
<evidence type="ECO:0000313" key="2">
    <source>
        <dbReference type="Proteomes" id="UP000011668"/>
    </source>
</evidence>